<feature type="domain" description="SLC26A/SulP transporter" evidence="7">
    <location>
        <begin position="77"/>
        <end position="451"/>
    </location>
</feature>
<dbReference type="PANTHER" id="PTHR11814">
    <property type="entry name" value="SULFATE TRANSPORTER"/>
    <property type="match status" value="1"/>
</dbReference>
<feature type="transmembrane region" description="Helical" evidence="5">
    <location>
        <begin position="447"/>
        <end position="480"/>
    </location>
</feature>
<dbReference type="InterPro" id="IPR001902">
    <property type="entry name" value="SLC26A/SulP_fam"/>
</dbReference>
<evidence type="ECO:0000256" key="5">
    <source>
        <dbReference type="SAM" id="Phobius"/>
    </source>
</evidence>
<comment type="subcellular location">
    <subcellularLocation>
        <location evidence="1">Membrane</location>
        <topology evidence="1">Multi-pass membrane protein</topology>
    </subcellularLocation>
</comment>
<comment type="caution">
    <text evidence="8">The sequence shown here is derived from an EMBL/GenBank/DDBJ whole genome shotgun (WGS) entry which is preliminary data.</text>
</comment>
<dbReference type="Pfam" id="PF00916">
    <property type="entry name" value="Sulfate_transp"/>
    <property type="match status" value="1"/>
</dbReference>
<dbReference type="EMBL" id="JAPWTK010000024">
    <property type="protein sequence ID" value="KAJ8957239.1"/>
    <property type="molecule type" value="Genomic_DNA"/>
</dbReference>
<evidence type="ECO:0000256" key="4">
    <source>
        <dbReference type="ARBA" id="ARBA00023136"/>
    </source>
</evidence>
<evidence type="ECO:0000313" key="8">
    <source>
        <dbReference type="EMBL" id="KAJ8957239.1"/>
    </source>
</evidence>
<dbReference type="Gene3D" id="3.30.750.24">
    <property type="entry name" value="STAS domain"/>
    <property type="match status" value="1"/>
</dbReference>
<evidence type="ECO:0000256" key="2">
    <source>
        <dbReference type="ARBA" id="ARBA00022692"/>
    </source>
</evidence>
<evidence type="ECO:0000313" key="9">
    <source>
        <dbReference type="Proteomes" id="UP001162162"/>
    </source>
</evidence>
<organism evidence="8 9">
    <name type="scientific">Aromia moschata</name>
    <dbReference type="NCBI Taxonomy" id="1265417"/>
    <lineage>
        <taxon>Eukaryota</taxon>
        <taxon>Metazoa</taxon>
        <taxon>Ecdysozoa</taxon>
        <taxon>Arthropoda</taxon>
        <taxon>Hexapoda</taxon>
        <taxon>Insecta</taxon>
        <taxon>Pterygota</taxon>
        <taxon>Neoptera</taxon>
        <taxon>Endopterygota</taxon>
        <taxon>Coleoptera</taxon>
        <taxon>Polyphaga</taxon>
        <taxon>Cucujiformia</taxon>
        <taxon>Chrysomeloidea</taxon>
        <taxon>Cerambycidae</taxon>
        <taxon>Cerambycinae</taxon>
        <taxon>Callichromatini</taxon>
        <taxon>Aromia</taxon>
    </lineage>
</organism>
<proteinExistence type="predicted"/>
<evidence type="ECO:0000256" key="6">
    <source>
        <dbReference type="SAM" id="SignalP"/>
    </source>
</evidence>
<protein>
    <recommendedName>
        <fullName evidence="7">SLC26A/SulP transporter domain-containing protein</fullName>
    </recommendedName>
</protein>
<dbReference type="GO" id="GO:0055085">
    <property type="term" value="P:transmembrane transport"/>
    <property type="evidence" value="ECO:0007669"/>
    <property type="project" value="InterPro"/>
</dbReference>
<feature type="transmembrane region" description="Helical" evidence="5">
    <location>
        <begin position="232"/>
        <end position="251"/>
    </location>
</feature>
<feature type="signal peptide" evidence="6">
    <location>
        <begin position="1"/>
        <end position="23"/>
    </location>
</feature>
<keyword evidence="4 5" id="KW-0472">Membrane</keyword>
<keyword evidence="9" id="KW-1185">Reference proteome</keyword>
<evidence type="ECO:0000259" key="7">
    <source>
        <dbReference type="Pfam" id="PF00916"/>
    </source>
</evidence>
<dbReference type="AlphaFoldDB" id="A0AAV8YZV6"/>
<feature type="transmembrane region" description="Helical" evidence="5">
    <location>
        <begin position="315"/>
        <end position="339"/>
    </location>
</feature>
<evidence type="ECO:0000256" key="1">
    <source>
        <dbReference type="ARBA" id="ARBA00004141"/>
    </source>
</evidence>
<feature type="transmembrane region" description="Helical" evidence="5">
    <location>
        <begin position="351"/>
        <end position="374"/>
    </location>
</feature>
<keyword evidence="3 5" id="KW-1133">Transmembrane helix</keyword>
<gene>
    <name evidence="8" type="ORF">NQ318_007803</name>
</gene>
<dbReference type="InterPro" id="IPR036513">
    <property type="entry name" value="STAS_dom_sf"/>
</dbReference>
<dbReference type="InterPro" id="IPR011547">
    <property type="entry name" value="SLC26A/SulP_dom"/>
</dbReference>
<evidence type="ECO:0000256" key="3">
    <source>
        <dbReference type="ARBA" id="ARBA00022989"/>
    </source>
</evidence>
<name>A0AAV8YZV6_9CUCU</name>
<keyword evidence="6" id="KW-0732">Signal</keyword>
<feature type="transmembrane region" description="Helical" evidence="5">
    <location>
        <begin position="414"/>
        <end position="435"/>
    </location>
</feature>
<accession>A0AAV8YZV6</accession>
<reference evidence="8" key="1">
    <citation type="journal article" date="2023" name="Insect Mol. Biol.">
        <title>Genome sequencing provides insights into the evolution of gene families encoding plant cell wall-degrading enzymes in longhorned beetles.</title>
        <authorList>
            <person name="Shin N.R."/>
            <person name="Okamura Y."/>
            <person name="Kirsch R."/>
            <person name="Pauchet Y."/>
        </authorList>
    </citation>
    <scope>NUCLEOTIDE SEQUENCE</scope>
    <source>
        <strain evidence="8">AMC_N1</strain>
    </source>
</reference>
<dbReference type="GO" id="GO:0016020">
    <property type="term" value="C:membrane"/>
    <property type="evidence" value="ECO:0007669"/>
    <property type="project" value="UniProtKB-SubCell"/>
</dbReference>
<sequence length="608" mass="68038">MMGELVDAALLKFLLVLKNQCETSEITIKNIIVKTVPALEWISAYNWKSNVFFGYNIRSYSCHNAHSTRNGIWPFRNVSPVVGIYMAFFPVIAIRFLWNIKTLNSMGTFAVVCLMTGKAVLEYSDASYFQTETHIDNSTENIYIQTGYSPMQVATAVTFTVAVFQLAMCCLRLGIISALLSETFVSGFTTGAAIHVLTSQIKDLFGLKIQRFKGYFVVWNTIKEIVFEIGNLNLAAVIISAVTISISVFNNECIKPLVSRKSVIPVPIELIAVILGTIVSKYCGLPEHYDIAVVGEIPKGLPEPVIPQFSLIRSVIIDGFTIAIVSYTVTLSMALIFAQKLDYEVDPNQELLAMGIGNVVGSFFSCMPFCASLSRSLIQQVVGGKTQLTSIVSCSILVILLLWIGPFFEPLPRSVLASVIVVALKGMLMQITAVWKFWKLSKMDAIVWITTFLTVVLVSIDIGLLVGVLMSLVTIFILGFKPYTCLLGSVPQTDIYLDITRYKRTNQIEGIKIFHYCGGINFATRNIFRENLFALLELDPQKEIIYRSKLAQYISKDEDVEGKSKTNKSKILKLQQRVNTKLRCLILDFFFSQLYRSFWSFHVKKCDG</sequence>
<dbReference type="Proteomes" id="UP001162162">
    <property type="component" value="Unassembled WGS sequence"/>
</dbReference>
<feature type="transmembrane region" description="Helical" evidence="5">
    <location>
        <begin position="78"/>
        <end position="98"/>
    </location>
</feature>
<feature type="transmembrane region" description="Helical" evidence="5">
    <location>
        <begin position="153"/>
        <end position="180"/>
    </location>
</feature>
<feature type="chain" id="PRO_5043608703" description="SLC26A/SulP transporter domain-containing protein" evidence="6">
    <location>
        <begin position="24"/>
        <end position="608"/>
    </location>
</feature>
<feature type="transmembrane region" description="Helical" evidence="5">
    <location>
        <begin position="386"/>
        <end position="408"/>
    </location>
</feature>
<keyword evidence="2 5" id="KW-0812">Transmembrane</keyword>